<feature type="domain" description="Mur ligase N-terminal catalytic" evidence="9">
    <location>
        <begin position="563"/>
        <end position="636"/>
    </location>
</feature>
<keyword evidence="3 12" id="KW-0436">Ligase</keyword>
<dbReference type="GO" id="GO:0071555">
    <property type="term" value="P:cell wall organization"/>
    <property type="evidence" value="ECO:0007669"/>
    <property type="project" value="UniProtKB-KW"/>
</dbReference>
<evidence type="ECO:0000259" key="10">
    <source>
        <dbReference type="Pfam" id="PF02875"/>
    </source>
</evidence>
<dbReference type="GO" id="GO:0005524">
    <property type="term" value="F:ATP binding"/>
    <property type="evidence" value="ECO:0007669"/>
    <property type="project" value="UniProtKB-KW"/>
</dbReference>
<keyword evidence="2" id="KW-0963">Cytoplasm</keyword>
<dbReference type="Gene3D" id="3.90.190.20">
    <property type="entry name" value="Mur ligase, C-terminal domain"/>
    <property type="match status" value="1"/>
</dbReference>
<gene>
    <name evidence="12" type="ORF">MNBD_DELTA04-912</name>
</gene>
<sequence>MMLLGELLDPVSCTVNPFGRTLLGRPVTGLTCDSRAVIPGSVFVAVKGQEADGHRYVSQAVARGCLAVVVDREVEIAKDVAVVMVADSRRALGHLAAAFYGYPAREMTMIGLTGTNGKTTTSWLVEGMLLAAGRRPGVIGTVNYRYLDRRGGMVVRDAPLTTPEPVRLQGLLREMADSGVTHVVMEISSHALVLERMAGLYFDVGVFTNLSRDHLDFHGSMEAYFQAKQKLFHEFLAPAGVAVVTFVAGRQNRETADDGWGRRLARELRKKGVAPFRGTGGRQSLITCGFAPGCEVRAEEPVQDLDGLRCTIHLGGRDVYLESGLTGRYNVLNLLTAAGAGLALGLEPEQIGGGLAAVRGVAGRLERVRLAGQGQWPPGPAVFVDYAHTPDALENVLRTLRRLVSGRLVCVFGCGGDRDRGKRALMGEVVGRLADVALLSSDNPRSEDAAAIAADIEPGLRQSKMEKTGLEHLLSGKARARGYVLVADRRQAIQAACALATGEDLVLIAGKGHETYQIVGNERRFFDDRLEAKNALLRWNTDHLLRATGGTLSSGRRRVLPGMISTDSRTIEPGDMFLALTGEHFDGHDYVDIVVRKGAAAVIVERPLPPAPDRQETAVIQVADTLRALGDLARYRRRLLAPAVRVVGITGSSGKTTVKEMTAAIFAAGYEAVGCDSVLKTQGNLNNLIGLPLSLLRLKAEHRVAVLEMGMNRPGEIKRLAGIADPDIG</sequence>
<dbReference type="InterPro" id="IPR035911">
    <property type="entry name" value="MurE/MurF_N"/>
</dbReference>
<evidence type="ECO:0000256" key="4">
    <source>
        <dbReference type="ARBA" id="ARBA00022741"/>
    </source>
</evidence>
<dbReference type="AlphaFoldDB" id="A0A3B0V9B0"/>
<feature type="non-terminal residue" evidence="12">
    <location>
        <position position="729"/>
    </location>
</feature>
<feature type="domain" description="Mur ligase central" evidence="11">
    <location>
        <begin position="113"/>
        <end position="340"/>
    </location>
</feature>
<dbReference type="SUPFAM" id="SSF53623">
    <property type="entry name" value="MurD-like peptide ligases, catalytic domain"/>
    <property type="match status" value="2"/>
</dbReference>
<dbReference type="InterPro" id="IPR004101">
    <property type="entry name" value="Mur_ligase_C"/>
</dbReference>
<dbReference type="GO" id="GO:0004326">
    <property type="term" value="F:tetrahydrofolylpolyglutamate synthase activity"/>
    <property type="evidence" value="ECO:0007669"/>
    <property type="project" value="InterPro"/>
</dbReference>
<dbReference type="Pfam" id="PF08245">
    <property type="entry name" value="Mur_ligase_M"/>
    <property type="match status" value="2"/>
</dbReference>
<keyword evidence="4" id="KW-0547">Nucleotide-binding</keyword>
<feature type="domain" description="Mur ligase central" evidence="11">
    <location>
        <begin position="649"/>
        <end position="729"/>
    </location>
</feature>
<proteinExistence type="inferred from homology"/>
<dbReference type="InterPro" id="IPR036565">
    <property type="entry name" value="Mur-like_cat_sf"/>
</dbReference>
<dbReference type="GO" id="GO:0008360">
    <property type="term" value="P:regulation of cell shape"/>
    <property type="evidence" value="ECO:0007669"/>
    <property type="project" value="UniProtKB-KW"/>
</dbReference>
<dbReference type="InterPro" id="IPR036615">
    <property type="entry name" value="Mur_ligase_C_dom_sf"/>
</dbReference>
<dbReference type="SUPFAM" id="SSF63418">
    <property type="entry name" value="MurE/MurF N-terminal domain"/>
    <property type="match status" value="2"/>
</dbReference>
<dbReference type="SUPFAM" id="SSF53244">
    <property type="entry name" value="MurD-like peptide ligases, peptide-binding domain"/>
    <property type="match status" value="1"/>
</dbReference>
<dbReference type="InterPro" id="IPR000713">
    <property type="entry name" value="Mur_ligase_N"/>
</dbReference>
<dbReference type="GO" id="GO:0008765">
    <property type="term" value="F:UDP-N-acetylmuramoylalanyl-D-glutamate-2,6-diaminopimelate ligase activity"/>
    <property type="evidence" value="ECO:0007669"/>
    <property type="project" value="UniProtKB-EC"/>
</dbReference>
<dbReference type="InterPro" id="IPR018109">
    <property type="entry name" value="Folylpolyglutamate_synth_CS"/>
</dbReference>
<evidence type="ECO:0000256" key="5">
    <source>
        <dbReference type="ARBA" id="ARBA00022840"/>
    </source>
</evidence>
<dbReference type="EC" id="6.3.2.13" evidence="12"/>
<feature type="domain" description="Mur ligase N-terminal catalytic" evidence="9">
    <location>
        <begin position="27"/>
        <end position="100"/>
    </location>
</feature>
<evidence type="ECO:0000256" key="7">
    <source>
        <dbReference type="ARBA" id="ARBA00022984"/>
    </source>
</evidence>
<organism evidence="12">
    <name type="scientific">hydrothermal vent metagenome</name>
    <dbReference type="NCBI Taxonomy" id="652676"/>
    <lineage>
        <taxon>unclassified sequences</taxon>
        <taxon>metagenomes</taxon>
        <taxon>ecological metagenomes</taxon>
    </lineage>
</organism>
<protein>
    <submittedName>
        <fullName evidence="12">UDP-N-acetylmuramoylalanyl-D-glutamate--2,6-diaminopimelate ligase</fullName>
        <ecNumber evidence="12">6.3.2.13</ecNumber>
    </submittedName>
</protein>
<dbReference type="Gene3D" id="3.40.1190.10">
    <property type="entry name" value="Mur-like, catalytic domain"/>
    <property type="match status" value="2"/>
</dbReference>
<evidence type="ECO:0000256" key="1">
    <source>
        <dbReference type="ARBA" id="ARBA00005898"/>
    </source>
</evidence>
<dbReference type="Gene3D" id="3.40.1390.10">
    <property type="entry name" value="MurE/MurF, N-terminal domain"/>
    <property type="match status" value="2"/>
</dbReference>
<dbReference type="Pfam" id="PF01225">
    <property type="entry name" value="Mur_ligase"/>
    <property type="match status" value="2"/>
</dbReference>
<evidence type="ECO:0000259" key="11">
    <source>
        <dbReference type="Pfam" id="PF08245"/>
    </source>
</evidence>
<accession>A0A3B0V9B0</accession>
<keyword evidence="6" id="KW-0133">Cell shape</keyword>
<evidence type="ECO:0000259" key="9">
    <source>
        <dbReference type="Pfam" id="PF01225"/>
    </source>
</evidence>
<dbReference type="InterPro" id="IPR005761">
    <property type="entry name" value="UDP-N-AcMur-Glu-dNH2Pim_ligase"/>
</dbReference>
<keyword evidence="8" id="KW-0961">Cell wall biogenesis/degradation</keyword>
<feature type="domain" description="Mur ligase C-terminal" evidence="10">
    <location>
        <begin position="364"/>
        <end position="512"/>
    </location>
</feature>
<name>A0A3B0V9B0_9ZZZZ</name>
<reference evidence="12" key="1">
    <citation type="submission" date="2018-06" db="EMBL/GenBank/DDBJ databases">
        <authorList>
            <person name="Zhirakovskaya E."/>
        </authorList>
    </citation>
    <scope>NUCLEOTIDE SEQUENCE</scope>
</reference>
<dbReference type="PANTHER" id="PTHR23135:SF4">
    <property type="entry name" value="UDP-N-ACETYLMURAMOYL-L-ALANYL-D-GLUTAMATE--2,6-DIAMINOPIMELATE LIGASE MURE HOMOLOG, CHLOROPLASTIC"/>
    <property type="match status" value="1"/>
</dbReference>
<dbReference type="GO" id="GO:0009252">
    <property type="term" value="P:peptidoglycan biosynthetic process"/>
    <property type="evidence" value="ECO:0007669"/>
    <property type="project" value="UniProtKB-KW"/>
</dbReference>
<keyword evidence="7" id="KW-0573">Peptidoglycan synthesis</keyword>
<dbReference type="PANTHER" id="PTHR23135">
    <property type="entry name" value="MUR LIGASE FAMILY MEMBER"/>
    <property type="match status" value="1"/>
</dbReference>
<keyword evidence="5" id="KW-0067">ATP-binding</keyword>
<dbReference type="NCBIfam" id="TIGR01085">
    <property type="entry name" value="murE"/>
    <property type="match status" value="1"/>
</dbReference>
<evidence type="ECO:0000256" key="3">
    <source>
        <dbReference type="ARBA" id="ARBA00022598"/>
    </source>
</evidence>
<dbReference type="GO" id="GO:0005737">
    <property type="term" value="C:cytoplasm"/>
    <property type="evidence" value="ECO:0007669"/>
    <property type="project" value="InterPro"/>
</dbReference>
<dbReference type="GO" id="GO:0051301">
    <property type="term" value="P:cell division"/>
    <property type="evidence" value="ECO:0007669"/>
    <property type="project" value="InterPro"/>
</dbReference>
<dbReference type="PROSITE" id="PS01011">
    <property type="entry name" value="FOLYLPOLYGLU_SYNT_1"/>
    <property type="match status" value="1"/>
</dbReference>
<dbReference type="InterPro" id="IPR013221">
    <property type="entry name" value="Mur_ligase_cen"/>
</dbReference>
<dbReference type="HAMAP" id="MF_00208">
    <property type="entry name" value="MurE"/>
    <property type="match status" value="1"/>
</dbReference>
<dbReference type="EMBL" id="UOEY01000072">
    <property type="protein sequence ID" value="VAW39411.1"/>
    <property type="molecule type" value="Genomic_DNA"/>
</dbReference>
<dbReference type="Pfam" id="PF02875">
    <property type="entry name" value="Mur_ligase_C"/>
    <property type="match status" value="1"/>
</dbReference>
<evidence type="ECO:0000256" key="2">
    <source>
        <dbReference type="ARBA" id="ARBA00022490"/>
    </source>
</evidence>
<evidence type="ECO:0000313" key="12">
    <source>
        <dbReference type="EMBL" id="VAW39411.1"/>
    </source>
</evidence>
<dbReference type="NCBIfam" id="NF001124">
    <property type="entry name" value="PRK00139.1-2"/>
    <property type="match status" value="1"/>
</dbReference>
<evidence type="ECO:0000256" key="8">
    <source>
        <dbReference type="ARBA" id="ARBA00023316"/>
    </source>
</evidence>
<dbReference type="NCBIfam" id="NF001126">
    <property type="entry name" value="PRK00139.1-4"/>
    <property type="match status" value="1"/>
</dbReference>
<comment type="similarity">
    <text evidence="1">Belongs to the MurCDEF family. MurE subfamily.</text>
</comment>
<evidence type="ECO:0000256" key="6">
    <source>
        <dbReference type="ARBA" id="ARBA00022960"/>
    </source>
</evidence>